<dbReference type="InterPro" id="IPR002921">
    <property type="entry name" value="Fungal_lipase-type"/>
</dbReference>
<sequence>MTARACPPFDPQFALDVPLPLSFAAYAIENSLHVKLPPGYDWTAKVVVNVDDAAVLRAQNPKLAKIAKVAIDQRVFGLMGRNISTRTAFLAFRGTVDYDDVITDLGMMPTPYHPVDGFGWVHSGFLFMYGLLRRSIVEYLPVACTGCDKLLITGHSLGAALAVLAAPDVMKNIVPNLVPSLITFAGPAAGLWDFATAFNGAIDNCYRVVNAYDLVPYMPPPPYEHVGIPVAVDSGGSVDPFWRHSLYAYQVGLERMIKSPRR</sequence>
<feature type="domain" description="Fungal lipase-type" evidence="1">
    <location>
        <begin position="89"/>
        <end position="220"/>
    </location>
</feature>
<dbReference type="Pfam" id="PF01764">
    <property type="entry name" value="Lipase_3"/>
    <property type="match status" value="1"/>
</dbReference>
<evidence type="ECO:0000313" key="2">
    <source>
        <dbReference type="EMBL" id="KLO38739.1"/>
    </source>
</evidence>
<proteinExistence type="predicted"/>
<dbReference type="PANTHER" id="PTHR45856">
    <property type="entry name" value="ALPHA/BETA-HYDROLASES SUPERFAMILY PROTEIN"/>
    <property type="match status" value="1"/>
</dbReference>
<organism evidence="2 3">
    <name type="scientific">Mycobacterium haemophilum</name>
    <dbReference type="NCBI Taxonomy" id="29311"/>
    <lineage>
        <taxon>Bacteria</taxon>
        <taxon>Bacillati</taxon>
        <taxon>Actinomycetota</taxon>
        <taxon>Actinomycetes</taxon>
        <taxon>Mycobacteriales</taxon>
        <taxon>Mycobacteriaceae</taxon>
        <taxon>Mycobacterium</taxon>
    </lineage>
</organism>
<dbReference type="CDD" id="cd00519">
    <property type="entry name" value="Lipase_3"/>
    <property type="match status" value="1"/>
</dbReference>
<dbReference type="STRING" id="1202450.B586_06695"/>
<dbReference type="AlphaFoldDB" id="A0A0I9VHG4"/>
<dbReference type="Proteomes" id="UP000036334">
    <property type="component" value="Unassembled WGS sequence"/>
</dbReference>
<comment type="caution">
    <text evidence="2">The sequence shown here is derived from an EMBL/GenBank/DDBJ whole genome shotgun (WGS) entry which is preliminary data.</text>
</comment>
<protein>
    <recommendedName>
        <fullName evidence="1">Fungal lipase-type domain-containing protein</fullName>
    </recommendedName>
</protein>
<evidence type="ECO:0000313" key="3">
    <source>
        <dbReference type="Proteomes" id="UP000036334"/>
    </source>
</evidence>
<name>A0A0I9VHG4_9MYCO</name>
<reference evidence="2 3" key="1">
    <citation type="submission" date="2015-05" db="EMBL/GenBank/DDBJ databases">
        <title>Genome sequence of Mycobacterium haemophilum.</title>
        <authorList>
            <person name="Greninger A.L."/>
            <person name="Cunningham G."/>
            <person name="Miller S."/>
        </authorList>
    </citation>
    <scope>NUCLEOTIDE SEQUENCE [LARGE SCALE GENOMIC DNA]</scope>
    <source>
        <strain evidence="3">UC1</strain>
    </source>
</reference>
<dbReference type="PANTHER" id="PTHR45856:SF24">
    <property type="entry name" value="FUNGAL LIPASE-LIKE DOMAIN-CONTAINING PROTEIN"/>
    <property type="match status" value="1"/>
</dbReference>
<dbReference type="OrthoDB" id="5522031at2"/>
<dbReference type="GO" id="GO:0006629">
    <property type="term" value="P:lipid metabolic process"/>
    <property type="evidence" value="ECO:0007669"/>
    <property type="project" value="InterPro"/>
</dbReference>
<dbReference type="InterPro" id="IPR051218">
    <property type="entry name" value="Sec_MonoDiacylglyc_Lipase"/>
</dbReference>
<gene>
    <name evidence="2" type="ORF">ABH38_04665</name>
</gene>
<dbReference type="SUPFAM" id="SSF53474">
    <property type="entry name" value="alpha/beta-Hydrolases"/>
    <property type="match status" value="1"/>
</dbReference>
<evidence type="ECO:0000259" key="1">
    <source>
        <dbReference type="Pfam" id="PF01764"/>
    </source>
</evidence>
<dbReference type="PATRIC" id="fig|29311.18.peg.3719"/>
<dbReference type="EMBL" id="LDPR01000002">
    <property type="protein sequence ID" value="KLO38739.1"/>
    <property type="molecule type" value="Genomic_DNA"/>
</dbReference>
<accession>A0A0I9VHG4</accession>
<dbReference type="Gene3D" id="3.40.50.1820">
    <property type="entry name" value="alpha/beta hydrolase"/>
    <property type="match status" value="1"/>
</dbReference>
<keyword evidence="3" id="KW-1185">Reference proteome</keyword>
<dbReference type="InterPro" id="IPR029058">
    <property type="entry name" value="AB_hydrolase_fold"/>
</dbReference>